<comment type="caution">
    <text evidence="2">The sequence shown here is derived from an EMBL/GenBank/DDBJ whole genome shotgun (WGS) entry which is preliminary data.</text>
</comment>
<accession>A0A6N7V1H4</accession>
<name>A0A6N7V1H4_9FIRM</name>
<protein>
    <submittedName>
        <fullName evidence="2">Helix-turn-helix domain-containing protein</fullName>
    </submittedName>
</protein>
<reference evidence="2 3" key="1">
    <citation type="submission" date="2019-08" db="EMBL/GenBank/DDBJ databases">
        <title>In-depth cultivation of the pig gut microbiome towards novel bacterial diversity and tailored functional studies.</title>
        <authorList>
            <person name="Wylensek D."/>
            <person name="Hitch T.C.A."/>
            <person name="Clavel T."/>
        </authorList>
    </citation>
    <scope>NUCLEOTIDE SEQUENCE [LARGE SCALE GENOMIC DNA]</scope>
    <source>
        <strain evidence="2 3">68-1-5</strain>
    </source>
</reference>
<evidence type="ECO:0000259" key="1">
    <source>
        <dbReference type="Pfam" id="PF12728"/>
    </source>
</evidence>
<evidence type="ECO:0000313" key="2">
    <source>
        <dbReference type="EMBL" id="MSR93980.1"/>
    </source>
</evidence>
<dbReference type="InterPro" id="IPR041657">
    <property type="entry name" value="HTH_17"/>
</dbReference>
<dbReference type="SUPFAM" id="SSF46955">
    <property type="entry name" value="Putative DNA-binding domain"/>
    <property type="match status" value="1"/>
</dbReference>
<feature type="domain" description="Helix-turn-helix" evidence="1">
    <location>
        <begin position="51"/>
        <end position="98"/>
    </location>
</feature>
<dbReference type="Pfam" id="PF12728">
    <property type="entry name" value="HTH_17"/>
    <property type="match status" value="1"/>
</dbReference>
<keyword evidence="3" id="KW-1185">Reference proteome</keyword>
<dbReference type="Proteomes" id="UP000434409">
    <property type="component" value="Unassembled WGS sequence"/>
</dbReference>
<proteinExistence type="predicted"/>
<evidence type="ECO:0000313" key="3">
    <source>
        <dbReference type="Proteomes" id="UP000434409"/>
    </source>
</evidence>
<dbReference type="AlphaFoldDB" id="A0A6N7V1H4"/>
<organism evidence="2 3">
    <name type="scientific">Suipraeoptans intestinalis</name>
    <dbReference type="NCBI Taxonomy" id="2606628"/>
    <lineage>
        <taxon>Bacteria</taxon>
        <taxon>Bacillati</taxon>
        <taxon>Bacillota</taxon>
        <taxon>Clostridia</taxon>
        <taxon>Lachnospirales</taxon>
        <taxon>Lachnospiraceae</taxon>
        <taxon>Suipraeoptans</taxon>
    </lineage>
</organism>
<dbReference type="InterPro" id="IPR009061">
    <property type="entry name" value="DNA-bd_dom_put_sf"/>
</dbReference>
<gene>
    <name evidence="2" type="ORF">FYJ34_06855</name>
</gene>
<sequence length="104" mass="11970">MLCLNKERVLNMKKAVNKRTSNKQKESMKVVETIPTKKEMCEEQEQKAPLMLTIDETASKSGLPPYTIRTWIKTGVLPYVLIGRKYLISWDNFCKFLNSNMGVA</sequence>
<dbReference type="EMBL" id="VULY01000018">
    <property type="protein sequence ID" value="MSR93980.1"/>
    <property type="molecule type" value="Genomic_DNA"/>
</dbReference>